<keyword evidence="6" id="KW-0534">Nitrate assimilation</keyword>
<accession>A0A6U6FGX0</accession>
<dbReference type="EMBL" id="HBKQ01028322">
    <property type="protein sequence ID" value="CAE2246815.1"/>
    <property type="molecule type" value="Transcribed_RNA"/>
</dbReference>
<feature type="domain" description="Rieske" evidence="8">
    <location>
        <begin position="44"/>
        <end position="155"/>
    </location>
</feature>
<keyword evidence="2" id="KW-0479">Metal-binding</keyword>
<dbReference type="GO" id="GO:0042128">
    <property type="term" value="P:nitrate assimilation"/>
    <property type="evidence" value="ECO:0007669"/>
    <property type="project" value="UniProtKB-KW"/>
</dbReference>
<organism evidence="9">
    <name type="scientific">Odontella aurita</name>
    <dbReference type="NCBI Taxonomy" id="265563"/>
    <lineage>
        <taxon>Eukaryota</taxon>
        <taxon>Sar</taxon>
        <taxon>Stramenopiles</taxon>
        <taxon>Ochrophyta</taxon>
        <taxon>Bacillariophyta</taxon>
        <taxon>Mediophyceae</taxon>
        <taxon>Biddulphiophycidae</taxon>
        <taxon>Eupodiscales</taxon>
        <taxon>Odontellaceae</taxon>
        <taxon>Odontella</taxon>
    </lineage>
</organism>
<dbReference type="AlphaFoldDB" id="A0A6U6FGX0"/>
<evidence type="ECO:0000256" key="1">
    <source>
        <dbReference type="ARBA" id="ARBA00022714"/>
    </source>
</evidence>
<evidence type="ECO:0000256" key="5">
    <source>
        <dbReference type="ARBA" id="ARBA00023014"/>
    </source>
</evidence>
<dbReference type="SUPFAM" id="SSF50022">
    <property type="entry name" value="ISP domain"/>
    <property type="match status" value="1"/>
</dbReference>
<evidence type="ECO:0000256" key="6">
    <source>
        <dbReference type="ARBA" id="ARBA00023063"/>
    </source>
</evidence>
<keyword evidence="4" id="KW-0408">Iron</keyword>
<reference evidence="9" key="1">
    <citation type="submission" date="2021-01" db="EMBL/GenBank/DDBJ databases">
        <authorList>
            <person name="Corre E."/>
            <person name="Pelletier E."/>
            <person name="Niang G."/>
            <person name="Scheremetjew M."/>
            <person name="Finn R."/>
            <person name="Kale V."/>
            <person name="Holt S."/>
            <person name="Cochrane G."/>
            <person name="Meng A."/>
            <person name="Brown T."/>
            <person name="Cohen L."/>
        </authorList>
    </citation>
    <scope>NUCLEOTIDE SEQUENCE</scope>
    <source>
        <strain evidence="9">Isolate 1302-5</strain>
    </source>
</reference>
<dbReference type="EMBL" id="HBKQ01028324">
    <property type="protein sequence ID" value="CAE2246817.1"/>
    <property type="molecule type" value="Transcribed_RNA"/>
</dbReference>
<keyword evidence="3" id="KW-0560">Oxidoreductase</keyword>
<keyword evidence="7" id="KW-0732">Signal</keyword>
<evidence type="ECO:0000259" key="8">
    <source>
        <dbReference type="PROSITE" id="PS51296"/>
    </source>
</evidence>
<gene>
    <name evidence="9" type="ORF">OAUR00152_LOCUS19196</name>
    <name evidence="10" type="ORF">OAUR00152_LOCUS19198</name>
</gene>
<evidence type="ECO:0000256" key="7">
    <source>
        <dbReference type="SAM" id="SignalP"/>
    </source>
</evidence>
<dbReference type="InterPro" id="IPR036922">
    <property type="entry name" value="Rieske_2Fe-2S_sf"/>
</dbReference>
<protein>
    <recommendedName>
        <fullName evidence="8">Rieske domain-containing protein</fullName>
    </recommendedName>
</protein>
<dbReference type="Gene3D" id="2.102.10.10">
    <property type="entry name" value="Rieske [2Fe-2S] iron-sulphur domain"/>
    <property type="match status" value="1"/>
</dbReference>
<dbReference type="GO" id="GO:0046872">
    <property type="term" value="F:metal ion binding"/>
    <property type="evidence" value="ECO:0007669"/>
    <property type="project" value="UniProtKB-KW"/>
</dbReference>
<dbReference type="InterPro" id="IPR017941">
    <property type="entry name" value="Rieske_2Fe-2S"/>
</dbReference>
<dbReference type="PROSITE" id="PS51296">
    <property type="entry name" value="RIESKE"/>
    <property type="match status" value="1"/>
</dbReference>
<evidence type="ECO:0000256" key="3">
    <source>
        <dbReference type="ARBA" id="ARBA00023002"/>
    </source>
</evidence>
<dbReference type="GO" id="GO:0008942">
    <property type="term" value="F:nitrite reductase [NAD(P)H] activity"/>
    <property type="evidence" value="ECO:0007669"/>
    <property type="project" value="InterPro"/>
</dbReference>
<evidence type="ECO:0000313" key="10">
    <source>
        <dbReference type="EMBL" id="CAE2246817.1"/>
    </source>
</evidence>
<proteinExistence type="predicted"/>
<dbReference type="InterPro" id="IPR012748">
    <property type="entry name" value="Rieske-like_NirD"/>
</dbReference>
<feature type="signal peptide" evidence="7">
    <location>
        <begin position="1"/>
        <end position="15"/>
    </location>
</feature>
<evidence type="ECO:0000256" key="2">
    <source>
        <dbReference type="ARBA" id="ARBA00022723"/>
    </source>
</evidence>
<dbReference type="Pfam" id="PF13806">
    <property type="entry name" value="Rieske_2"/>
    <property type="match status" value="1"/>
</dbReference>
<evidence type="ECO:0000256" key="4">
    <source>
        <dbReference type="ARBA" id="ARBA00023004"/>
    </source>
</evidence>
<keyword evidence="1" id="KW-0001">2Fe-2S</keyword>
<dbReference type="GO" id="GO:0051537">
    <property type="term" value="F:2 iron, 2 sulfur cluster binding"/>
    <property type="evidence" value="ECO:0007669"/>
    <property type="project" value="UniProtKB-KW"/>
</dbReference>
<name>A0A6U6FGX0_9STRA</name>
<keyword evidence="5" id="KW-0411">Iron-sulfur</keyword>
<sequence length="185" mass="18976">MKTAVLATLATSAVAFTGQPTTFQTKSSTALSMAKKPLGQSLKYVPCIPVDSLPKPGTATSGVAGGLAICIAVDPSGSIFALGDKCPPVNQPLSFGKVADGTIEDPVLGTKFSLKSGDVVGAWCPSGIGKLLGGLFDPYGVPVYPVKKSGANIEVQVDVNAKANYESQYWSGVLDAQGKADGKYY</sequence>
<evidence type="ECO:0000313" key="9">
    <source>
        <dbReference type="EMBL" id="CAE2246815.1"/>
    </source>
</evidence>
<feature type="chain" id="PRO_5035586035" description="Rieske domain-containing protein" evidence="7">
    <location>
        <begin position="16"/>
        <end position="185"/>
    </location>
</feature>